<dbReference type="EMBL" id="CABFPH010000124">
    <property type="protein sequence ID" value="VUD74430.1"/>
    <property type="molecule type" value="Genomic_DNA"/>
</dbReference>
<feature type="chain" id="PRO_5021470210" evidence="2">
    <location>
        <begin position="25"/>
        <end position="97"/>
    </location>
</feature>
<dbReference type="Proteomes" id="UP000410984">
    <property type="component" value="Unassembled WGS sequence"/>
</dbReference>
<keyword evidence="4" id="KW-1185">Reference proteome</keyword>
<feature type="region of interest" description="Disordered" evidence="1">
    <location>
        <begin position="45"/>
        <end position="97"/>
    </location>
</feature>
<evidence type="ECO:0000313" key="3">
    <source>
        <dbReference type="EMBL" id="VUD74430.1"/>
    </source>
</evidence>
<evidence type="ECO:0000313" key="4">
    <source>
        <dbReference type="Proteomes" id="UP000410984"/>
    </source>
</evidence>
<keyword evidence="2" id="KW-0732">Signal</keyword>
<reference evidence="3 4" key="1">
    <citation type="submission" date="2019-06" db="EMBL/GenBank/DDBJ databases">
        <authorList>
            <person name="Rodrigo-Torres L."/>
            <person name="Arahal R. D."/>
            <person name="Lucena T."/>
        </authorList>
    </citation>
    <scope>NUCLEOTIDE SEQUENCE [LARGE SCALE GENOMIC DNA]</scope>
    <source>
        <strain evidence="3 4">SB0023/3</strain>
    </source>
</reference>
<organism evidence="3 4">
    <name type="scientific">Methylobacterium symbioticum</name>
    <dbReference type="NCBI Taxonomy" id="2584084"/>
    <lineage>
        <taxon>Bacteria</taxon>
        <taxon>Pseudomonadati</taxon>
        <taxon>Pseudomonadota</taxon>
        <taxon>Alphaproteobacteria</taxon>
        <taxon>Hyphomicrobiales</taxon>
        <taxon>Methylobacteriaceae</taxon>
        <taxon>Methylobacterium</taxon>
    </lineage>
</organism>
<dbReference type="OrthoDB" id="8003412at2"/>
<proteinExistence type="predicted"/>
<evidence type="ECO:0000256" key="1">
    <source>
        <dbReference type="SAM" id="MobiDB-lite"/>
    </source>
</evidence>
<dbReference type="AlphaFoldDB" id="A0A509EJU1"/>
<feature type="compositionally biased region" description="Basic residues" evidence="1">
    <location>
        <begin position="45"/>
        <end position="68"/>
    </location>
</feature>
<protein>
    <submittedName>
        <fullName evidence="3">Uncharacterized protein</fullName>
    </submittedName>
</protein>
<gene>
    <name evidence="3" type="ORF">MET9862_05060</name>
</gene>
<dbReference type="RefSeq" id="WP_142585732.1">
    <property type="nucleotide sequence ID" value="NZ_CABFPH010000124.1"/>
</dbReference>
<feature type="signal peptide" evidence="2">
    <location>
        <begin position="1"/>
        <end position="24"/>
    </location>
</feature>
<name>A0A509EJU1_9HYPH</name>
<sequence>MTRLALALSAGLLLGGLGSFSASAAPLAVPAGVSATETVEAAAWRRHHHMRHRHHSTRAERRARRMNTMRHGDPNARNPERPGYKQQLGNTTGGPRY</sequence>
<accession>A0A509EJU1</accession>
<evidence type="ECO:0000256" key="2">
    <source>
        <dbReference type="SAM" id="SignalP"/>
    </source>
</evidence>
<feature type="compositionally biased region" description="Basic and acidic residues" evidence="1">
    <location>
        <begin position="70"/>
        <end position="83"/>
    </location>
</feature>